<keyword evidence="10" id="KW-0325">Glycoprotein</keyword>
<evidence type="ECO:0000256" key="3">
    <source>
        <dbReference type="ARBA" id="ARBA00008919"/>
    </source>
</evidence>
<evidence type="ECO:0000256" key="11">
    <source>
        <dbReference type="RuleBase" id="RU003832"/>
    </source>
</evidence>
<keyword evidence="11" id="KW-0333">Golgi apparatus</keyword>
<organism evidence="16">
    <name type="scientific">Drosophila persimilis</name>
    <name type="common">Fruit fly</name>
    <dbReference type="NCBI Taxonomy" id="7234"/>
    <lineage>
        <taxon>Eukaryota</taxon>
        <taxon>Metazoa</taxon>
        <taxon>Ecdysozoa</taxon>
        <taxon>Arthropoda</taxon>
        <taxon>Hexapoda</taxon>
        <taxon>Insecta</taxon>
        <taxon>Pterygota</taxon>
        <taxon>Neoptera</taxon>
        <taxon>Endopterygota</taxon>
        <taxon>Diptera</taxon>
        <taxon>Brachycera</taxon>
        <taxon>Muscomorpha</taxon>
        <taxon>Ephydroidea</taxon>
        <taxon>Drosophilidae</taxon>
        <taxon>Drosophila</taxon>
        <taxon>Sophophora</taxon>
    </lineage>
</organism>
<dbReference type="AlphaFoldDB" id="B4GKS4"/>
<keyword evidence="4 11" id="KW-0328">Glycosyltransferase</keyword>
<dbReference type="Pfam" id="PF17039">
    <property type="entry name" value="Glyco_tran_10_N"/>
    <property type="match status" value="1"/>
</dbReference>
<dbReference type="InterPro" id="IPR001503">
    <property type="entry name" value="Glyco_trans_10"/>
</dbReference>
<evidence type="ECO:0000259" key="13">
    <source>
        <dbReference type="Pfam" id="PF00852"/>
    </source>
</evidence>
<dbReference type="HOGENOM" id="CLU_427158_0_0_1"/>
<dbReference type="PANTHER" id="PTHR11929:SF194">
    <property type="entry name" value="ALPHA-(1,3)-FUCOSYLTRANSFERASE 10"/>
    <property type="match status" value="1"/>
</dbReference>
<keyword evidence="6 11" id="KW-0812">Transmembrane</keyword>
<dbReference type="InterPro" id="IPR031481">
    <property type="entry name" value="Glyco_tran_10_N"/>
</dbReference>
<evidence type="ECO:0000256" key="1">
    <source>
        <dbReference type="ARBA" id="ARBA00004447"/>
    </source>
</evidence>
<comment type="subcellular location">
    <subcellularLocation>
        <location evidence="1 11">Golgi apparatus</location>
        <location evidence="1 11">Golgi stack membrane</location>
        <topology evidence="1 11">Single-pass type II membrane protein</topology>
    </subcellularLocation>
</comment>
<keyword evidence="7" id="KW-0735">Signal-anchor</keyword>
<reference evidence="15 16" key="1">
    <citation type="journal article" date="2007" name="Nature">
        <title>Evolution of genes and genomes on the Drosophila phylogeny.</title>
        <authorList>
            <consortium name="Drosophila 12 Genomes Consortium"/>
            <person name="Clark A.G."/>
            <person name="Eisen M.B."/>
            <person name="Smith D.R."/>
            <person name="Bergman C.M."/>
            <person name="Oliver B."/>
            <person name="Markow T.A."/>
            <person name="Kaufman T.C."/>
            <person name="Kellis M."/>
            <person name="Gelbart W."/>
            <person name="Iyer V.N."/>
            <person name="Pollard D.A."/>
            <person name="Sackton T.B."/>
            <person name="Larracuente A.M."/>
            <person name="Singh N.D."/>
            <person name="Abad J.P."/>
            <person name="Abt D.N."/>
            <person name="Adryan B."/>
            <person name="Aguade M."/>
            <person name="Akashi H."/>
            <person name="Anderson W.W."/>
            <person name="Aquadro C.F."/>
            <person name="Ardell D.H."/>
            <person name="Arguello R."/>
            <person name="Artieri C.G."/>
            <person name="Barbash D.A."/>
            <person name="Barker D."/>
            <person name="Barsanti P."/>
            <person name="Batterham P."/>
            <person name="Batzoglou S."/>
            <person name="Begun D."/>
            <person name="Bhutkar A."/>
            <person name="Blanco E."/>
            <person name="Bosak S.A."/>
            <person name="Bradley R.K."/>
            <person name="Brand A.D."/>
            <person name="Brent M.R."/>
            <person name="Brooks A.N."/>
            <person name="Brown R.H."/>
            <person name="Butlin R.K."/>
            <person name="Caggese C."/>
            <person name="Calvi B.R."/>
            <person name="Bernardo de Carvalho A."/>
            <person name="Caspi A."/>
            <person name="Castrezana S."/>
            <person name="Celniker S.E."/>
            <person name="Chang J.L."/>
            <person name="Chapple C."/>
            <person name="Chatterji S."/>
            <person name="Chinwalla A."/>
            <person name="Civetta A."/>
            <person name="Clifton S.W."/>
            <person name="Comeron J.M."/>
            <person name="Costello J.C."/>
            <person name="Coyne J.A."/>
            <person name="Daub J."/>
            <person name="David R.G."/>
            <person name="Delcher A.L."/>
            <person name="Delehaunty K."/>
            <person name="Do C.B."/>
            <person name="Ebling H."/>
            <person name="Edwards K."/>
            <person name="Eickbush T."/>
            <person name="Evans J.D."/>
            <person name="Filipski A."/>
            <person name="Findeiss S."/>
            <person name="Freyhult E."/>
            <person name="Fulton L."/>
            <person name="Fulton R."/>
            <person name="Garcia A.C."/>
            <person name="Gardiner A."/>
            <person name="Garfield D.A."/>
            <person name="Garvin B.E."/>
            <person name="Gibson G."/>
            <person name="Gilbert D."/>
            <person name="Gnerre S."/>
            <person name="Godfrey J."/>
            <person name="Good R."/>
            <person name="Gotea V."/>
            <person name="Gravely B."/>
            <person name="Greenberg A.J."/>
            <person name="Griffiths-Jones S."/>
            <person name="Gross S."/>
            <person name="Guigo R."/>
            <person name="Gustafson E.A."/>
            <person name="Haerty W."/>
            <person name="Hahn M.W."/>
            <person name="Halligan D.L."/>
            <person name="Halpern A.L."/>
            <person name="Halter G.M."/>
            <person name="Han M.V."/>
            <person name="Heger A."/>
            <person name="Hillier L."/>
            <person name="Hinrichs A.S."/>
            <person name="Holmes I."/>
            <person name="Hoskins R.A."/>
            <person name="Hubisz M.J."/>
            <person name="Hultmark D."/>
            <person name="Huntley M.A."/>
            <person name="Jaffe D.B."/>
            <person name="Jagadeeshan S."/>
            <person name="Jeck W.R."/>
            <person name="Johnson J."/>
            <person name="Jones C.D."/>
            <person name="Jordan W.C."/>
            <person name="Karpen G.H."/>
            <person name="Kataoka E."/>
            <person name="Keightley P.D."/>
            <person name="Kheradpour P."/>
            <person name="Kirkness E.F."/>
            <person name="Koerich L.B."/>
            <person name="Kristiansen K."/>
            <person name="Kudrna D."/>
            <person name="Kulathinal R.J."/>
            <person name="Kumar S."/>
            <person name="Kwok R."/>
            <person name="Lander E."/>
            <person name="Langley C.H."/>
            <person name="Lapoint R."/>
            <person name="Lazzaro B.P."/>
            <person name="Lee S.J."/>
            <person name="Levesque L."/>
            <person name="Li R."/>
            <person name="Lin C.F."/>
            <person name="Lin M.F."/>
            <person name="Lindblad-Toh K."/>
            <person name="Llopart A."/>
            <person name="Long M."/>
            <person name="Low L."/>
            <person name="Lozovsky E."/>
            <person name="Lu J."/>
            <person name="Luo M."/>
            <person name="Machado C.A."/>
            <person name="Makalowski W."/>
            <person name="Marzo M."/>
            <person name="Matsuda M."/>
            <person name="Matzkin L."/>
            <person name="McAllister B."/>
            <person name="McBride C.S."/>
            <person name="McKernan B."/>
            <person name="McKernan K."/>
            <person name="Mendez-Lago M."/>
            <person name="Minx P."/>
            <person name="Mollenhauer M.U."/>
            <person name="Montooth K."/>
            <person name="Mount S.M."/>
            <person name="Mu X."/>
            <person name="Myers E."/>
            <person name="Negre B."/>
            <person name="Newfeld S."/>
            <person name="Nielsen R."/>
            <person name="Noor M.A."/>
            <person name="O'Grady P."/>
            <person name="Pachter L."/>
            <person name="Papaceit M."/>
            <person name="Parisi M.J."/>
            <person name="Parisi M."/>
            <person name="Parts L."/>
            <person name="Pedersen J.S."/>
            <person name="Pesole G."/>
            <person name="Phillippy A.M."/>
            <person name="Ponting C.P."/>
            <person name="Pop M."/>
            <person name="Porcelli D."/>
            <person name="Powell J.R."/>
            <person name="Prohaska S."/>
            <person name="Pruitt K."/>
            <person name="Puig M."/>
            <person name="Quesneville H."/>
            <person name="Ram K.R."/>
            <person name="Rand D."/>
            <person name="Rasmussen M.D."/>
            <person name="Reed L.K."/>
            <person name="Reenan R."/>
            <person name="Reily A."/>
            <person name="Remington K.A."/>
            <person name="Rieger T.T."/>
            <person name="Ritchie M.G."/>
            <person name="Robin C."/>
            <person name="Rogers Y.H."/>
            <person name="Rohde C."/>
            <person name="Rozas J."/>
            <person name="Rubenfield M.J."/>
            <person name="Ruiz A."/>
            <person name="Russo S."/>
            <person name="Salzberg S.L."/>
            <person name="Sanchez-Gracia A."/>
            <person name="Saranga D.J."/>
            <person name="Sato H."/>
            <person name="Schaeffer S.W."/>
            <person name="Schatz M.C."/>
            <person name="Schlenke T."/>
            <person name="Schwartz R."/>
            <person name="Segarra C."/>
            <person name="Singh R.S."/>
            <person name="Sirot L."/>
            <person name="Sirota M."/>
            <person name="Sisneros N.B."/>
            <person name="Smith C.D."/>
            <person name="Smith T.F."/>
            <person name="Spieth J."/>
            <person name="Stage D.E."/>
            <person name="Stark A."/>
            <person name="Stephan W."/>
            <person name="Strausberg R.L."/>
            <person name="Strempel S."/>
            <person name="Sturgill D."/>
            <person name="Sutton G."/>
            <person name="Sutton G.G."/>
            <person name="Tao W."/>
            <person name="Teichmann S."/>
            <person name="Tobari Y.N."/>
            <person name="Tomimura Y."/>
            <person name="Tsolas J.M."/>
            <person name="Valente V.L."/>
            <person name="Venter E."/>
            <person name="Venter J.C."/>
            <person name="Vicario S."/>
            <person name="Vieira F.G."/>
            <person name="Vilella A.J."/>
            <person name="Villasante A."/>
            <person name="Walenz B."/>
            <person name="Wang J."/>
            <person name="Wasserman M."/>
            <person name="Watts T."/>
            <person name="Wilson D."/>
            <person name="Wilson R.K."/>
            <person name="Wing R.A."/>
            <person name="Wolfner M.F."/>
            <person name="Wong A."/>
            <person name="Wong G.K."/>
            <person name="Wu C.I."/>
            <person name="Wu G."/>
            <person name="Yamamoto D."/>
            <person name="Yang H.P."/>
            <person name="Yang S.P."/>
            <person name="Yorke J.A."/>
            <person name="Yoshida K."/>
            <person name="Zdobnov E."/>
            <person name="Zhang P."/>
            <person name="Zhang Y."/>
            <person name="Zimin A.V."/>
            <person name="Baldwin J."/>
            <person name="Abdouelleil A."/>
            <person name="Abdulkadir J."/>
            <person name="Abebe A."/>
            <person name="Abera B."/>
            <person name="Abreu J."/>
            <person name="Acer S.C."/>
            <person name="Aftuck L."/>
            <person name="Alexander A."/>
            <person name="An P."/>
            <person name="Anderson E."/>
            <person name="Anderson S."/>
            <person name="Arachi H."/>
            <person name="Azer M."/>
            <person name="Bachantsang P."/>
            <person name="Barry A."/>
            <person name="Bayul T."/>
            <person name="Berlin A."/>
            <person name="Bessette D."/>
            <person name="Bloom T."/>
            <person name="Blye J."/>
            <person name="Boguslavskiy L."/>
            <person name="Bonnet C."/>
            <person name="Boukhgalter B."/>
            <person name="Bourzgui I."/>
            <person name="Brown A."/>
            <person name="Cahill P."/>
            <person name="Channer S."/>
            <person name="Cheshatsang Y."/>
            <person name="Chuda L."/>
            <person name="Citroen M."/>
            <person name="Collymore A."/>
            <person name="Cooke P."/>
            <person name="Costello M."/>
            <person name="D'Aco K."/>
            <person name="Daza R."/>
            <person name="De Haan G."/>
            <person name="DeGray S."/>
            <person name="DeMaso C."/>
            <person name="Dhargay N."/>
            <person name="Dooley K."/>
            <person name="Dooley E."/>
            <person name="Doricent M."/>
            <person name="Dorje P."/>
            <person name="Dorjee K."/>
            <person name="Dupes A."/>
            <person name="Elong R."/>
            <person name="Falk J."/>
            <person name="Farina A."/>
            <person name="Faro S."/>
            <person name="Ferguson D."/>
            <person name="Fisher S."/>
            <person name="Foley C.D."/>
            <person name="Franke A."/>
            <person name="Friedrich D."/>
            <person name="Gadbois L."/>
            <person name="Gearin G."/>
            <person name="Gearin C.R."/>
            <person name="Giannoukos G."/>
            <person name="Goode T."/>
            <person name="Graham J."/>
            <person name="Grandbois E."/>
            <person name="Grewal S."/>
            <person name="Gyaltsen K."/>
            <person name="Hafez N."/>
            <person name="Hagos B."/>
            <person name="Hall J."/>
            <person name="Henson C."/>
            <person name="Hollinger A."/>
            <person name="Honan T."/>
            <person name="Huard M.D."/>
            <person name="Hughes L."/>
            <person name="Hurhula B."/>
            <person name="Husby M.E."/>
            <person name="Kamat A."/>
            <person name="Kanga B."/>
            <person name="Kashin S."/>
            <person name="Khazanovich D."/>
            <person name="Kisner P."/>
            <person name="Lance K."/>
            <person name="Lara M."/>
            <person name="Lee W."/>
            <person name="Lennon N."/>
            <person name="Letendre F."/>
            <person name="LeVine R."/>
            <person name="Lipovsky A."/>
            <person name="Liu X."/>
            <person name="Liu J."/>
            <person name="Liu S."/>
            <person name="Lokyitsang T."/>
            <person name="Lokyitsang Y."/>
            <person name="Lubonja R."/>
            <person name="Lui A."/>
            <person name="MacDonald P."/>
            <person name="Magnisalis V."/>
            <person name="Maru K."/>
            <person name="Matthews C."/>
            <person name="McCusker W."/>
            <person name="McDonough S."/>
            <person name="Mehta T."/>
            <person name="Meldrim J."/>
            <person name="Meneus L."/>
            <person name="Mihai O."/>
            <person name="Mihalev A."/>
            <person name="Mihova T."/>
            <person name="Mittelman R."/>
            <person name="Mlenga V."/>
            <person name="Montmayeur A."/>
            <person name="Mulrain L."/>
            <person name="Navidi A."/>
            <person name="Naylor J."/>
            <person name="Negash T."/>
            <person name="Nguyen T."/>
            <person name="Nguyen N."/>
            <person name="Nicol R."/>
            <person name="Norbu C."/>
            <person name="Norbu N."/>
            <person name="Novod N."/>
            <person name="O'Neill B."/>
            <person name="Osman S."/>
            <person name="Markiewicz E."/>
            <person name="Oyono O.L."/>
            <person name="Patti C."/>
            <person name="Phunkhang P."/>
            <person name="Pierre F."/>
            <person name="Priest M."/>
            <person name="Raghuraman S."/>
            <person name="Rege F."/>
            <person name="Reyes R."/>
            <person name="Rise C."/>
            <person name="Rogov P."/>
            <person name="Ross K."/>
            <person name="Ryan E."/>
            <person name="Settipalli S."/>
            <person name="Shea T."/>
            <person name="Sherpa N."/>
            <person name="Shi L."/>
            <person name="Shih D."/>
            <person name="Sparrow T."/>
            <person name="Spaulding J."/>
            <person name="Stalker J."/>
            <person name="Stange-Thomann N."/>
            <person name="Stavropoulos S."/>
            <person name="Stone C."/>
            <person name="Strader C."/>
            <person name="Tesfaye S."/>
            <person name="Thomson T."/>
            <person name="Thoulutsang Y."/>
            <person name="Thoulutsang D."/>
            <person name="Topham K."/>
            <person name="Topping I."/>
            <person name="Tsamla T."/>
            <person name="Vassiliev H."/>
            <person name="Vo A."/>
            <person name="Wangchuk T."/>
            <person name="Wangdi T."/>
            <person name="Weiand M."/>
            <person name="Wilkinson J."/>
            <person name="Wilson A."/>
            <person name="Yadav S."/>
            <person name="Young G."/>
            <person name="Yu Q."/>
            <person name="Zembek L."/>
            <person name="Zhong D."/>
            <person name="Zimmer A."/>
            <person name="Zwirko Z."/>
            <person name="Jaffe D.B."/>
            <person name="Alvarez P."/>
            <person name="Brockman W."/>
            <person name="Butler J."/>
            <person name="Chin C."/>
            <person name="Gnerre S."/>
            <person name="Grabherr M."/>
            <person name="Kleber M."/>
            <person name="Mauceli E."/>
            <person name="MacCallum I."/>
        </authorList>
    </citation>
    <scope>NUCLEOTIDE SEQUENCE [LARGE SCALE GENOMIC DNA]</scope>
    <source>
        <strain evidence="16">MSH-3 / Tucson 14011-0111.49</strain>
    </source>
</reference>
<evidence type="ECO:0000256" key="6">
    <source>
        <dbReference type="ARBA" id="ARBA00022692"/>
    </source>
</evidence>
<evidence type="ECO:0000259" key="14">
    <source>
        <dbReference type="Pfam" id="PF17039"/>
    </source>
</evidence>
<dbReference type="InterPro" id="IPR055270">
    <property type="entry name" value="Glyco_tran_10_C"/>
</dbReference>
<comment type="similarity">
    <text evidence="3 11">Belongs to the glycosyltransferase 10 family.</text>
</comment>
<dbReference type="Proteomes" id="UP000008744">
    <property type="component" value="Unassembled WGS sequence"/>
</dbReference>
<dbReference type="SUPFAM" id="SSF53756">
    <property type="entry name" value="UDP-Glycosyltransferase/glycogen phosphorylase"/>
    <property type="match status" value="2"/>
</dbReference>
<dbReference type="PhylomeDB" id="B4GKS4"/>
<evidence type="ECO:0000256" key="2">
    <source>
        <dbReference type="ARBA" id="ARBA00004922"/>
    </source>
</evidence>
<keyword evidence="9 11" id="KW-0472">Membrane</keyword>
<dbReference type="Pfam" id="PF00852">
    <property type="entry name" value="Glyco_transf_10"/>
    <property type="match status" value="2"/>
</dbReference>
<dbReference type="Gene3D" id="3.40.50.11660">
    <property type="entry name" value="Glycosyl transferase family 10, C-terminal domain"/>
    <property type="match status" value="2"/>
</dbReference>
<protein>
    <recommendedName>
        <fullName evidence="11">Fucosyltransferase</fullName>
        <ecNumber evidence="11">2.4.1.-</ecNumber>
    </recommendedName>
</protein>
<dbReference type="UniPathway" id="UPA00378"/>
<keyword evidence="16" id="KW-1185">Reference proteome</keyword>
<feature type="domain" description="Fucosyltransferase N-terminal" evidence="14">
    <location>
        <begin position="44"/>
        <end position="137"/>
    </location>
</feature>
<evidence type="ECO:0000256" key="9">
    <source>
        <dbReference type="ARBA" id="ARBA00023136"/>
    </source>
</evidence>
<sequence length="697" mass="78691">MRFAHRWIIGITCLILVWLLHFVCWDLVELFDVQKSTTAAPIELLWWSHRFSFVYDEVRQCGAFECRVSNKRQRLASARAVLFYGTALKTGDFPLPRSPQHLWALLHEESPRNVIYAPFDDFLQHFNFTSTFSRYSDQPITTQWLPSAHDLISMDYTMSFDFKSSNLNGPSPSVVFLNSDCDTMSGREDYMKELMRHINVDSFGSCLRNKDLPARQRPNKKSPATAPKKNVTSKAAKAVAQICCRECLNAKLNELPGTSASAAAANAATADAKEQSSSTVAICQTENNVDAVEASSLPSSMPVHQEAECLKIVTTATVHSEPEIQTPIIARATNGMSGCIAKSETSDKHEIRTATELIESKELPGTSASVVSADAKEQSSSSVPICQTENNVDALEASSSPSGVQKPMIVRAISVMSGWFAKSETSVKSQIRTSPELMESMESNISLGLPDMSEDGQRPPKRRRVEPKHDLQNDYLNNLYSPKLLRFLSRYKFMIAIENAVCEDYITEKFWRPLVVGVIPIYFGSPSIRDWQPQKKSAIYVSDFPNAAALGRYIMELSENKTEYDSFRGHKLNRSHPIQNEKLLHHLITYPHQTREYDFFETFECAVCKYATHSGPIKRANARHYNCPLVPIYAPLESKKEPERATDWRSAMEVGQCQARILDTFFRSNKPYNEADFEAELNRRMDDNRCSIDPKLH</sequence>
<dbReference type="OMA" id="IRQLDYD"/>
<evidence type="ECO:0000256" key="4">
    <source>
        <dbReference type="ARBA" id="ARBA00022676"/>
    </source>
</evidence>
<dbReference type="SMR" id="B4GKS4"/>
<dbReference type="InterPro" id="IPR038577">
    <property type="entry name" value="GT10-like_C_sf"/>
</dbReference>
<comment type="pathway">
    <text evidence="2">Protein modification; protein glycosylation.</text>
</comment>
<keyword evidence="5 11" id="KW-0808">Transferase</keyword>
<dbReference type="GO" id="GO:0046920">
    <property type="term" value="F:alpha-(1-&gt;3)-fucosyltransferase activity"/>
    <property type="evidence" value="ECO:0007669"/>
    <property type="project" value="TreeGrafter"/>
</dbReference>
<evidence type="ECO:0000313" key="16">
    <source>
        <dbReference type="Proteomes" id="UP000008744"/>
    </source>
</evidence>
<dbReference type="EMBL" id="CH479184">
    <property type="protein sequence ID" value="EDW37240.1"/>
    <property type="molecule type" value="Genomic_DNA"/>
</dbReference>
<evidence type="ECO:0000256" key="7">
    <source>
        <dbReference type="ARBA" id="ARBA00022968"/>
    </source>
</evidence>
<feature type="region of interest" description="Disordered" evidence="12">
    <location>
        <begin position="446"/>
        <end position="468"/>
    </location>
</feature>
<evidence type="ECO:0000256" key="8">
    <source>
        <dbReference type="ARBA" id="ARBA00022989"/>
    </source>
</evidence>
<feature type="domain" description="Fucosyltransferase C-terminal" evidence="13">
    <location>
        <begin position="174"/>
        <end position="216"/>
    </location>
</feature>
<dbReference type="PANTHER" id="PTHR11929">
    <property type="entry name" value="ALPHA- 1,3 -FUCOSYLTRANSFERASE"/>
    <property type="match status" value="1"/>
</dbReference>
<evidence type="ECO:0000256" key="5">
    <source>
        <dbReference type="ARBA" id="ARBA00022679"/>
    </source>
</evidence>
<feature type="transmembrane region" description="Helical" evidence="11">
    <location>
        <begin position="7"/>
        <end position="28"/>
    </location>
</feature>
<dbReference type="GO" id="GO:0032580">
    <property type="term" value="C:Golgi cisterna membrane"/>
    <property type="evidence" value="ECO:0007669"/>
    <property type="project" value="UniProtKB-SubCell"/>
</dbReference>
<keyword evidence="8 11" id="KW-1133">Transmembrane helix</keyword>
<name>B4GKS4_DROPE</name>
<dbReference type="eggNOG" id="KOG2619">
    <property type="taxonomic scope" value="Eukaryota"/>
</dbReference>
<proteinExistence type="inferred from homology"/>
<gene>
    <name evidence="15" type="primary">Dper\GL25636</name>
    <name evidence="15" type="ORF">Dper_GL25636</name>
</gene>
<evidence type="ECO:0000256" key="12">
    <source>
        <dbReference type="SAM" id="MobiDB-lite"/>
    </source>
</evidence>
<dbReference type="EC" id="2.4.1.-" evidence="11"/>
<feature type="domain" description="Fucosyltransferase C-terminal" evidence="13">
    <location>
        <begin position="481"/>
        <end position="571"/>
    </location>
</feature>
<feature type="region of interest" description="Disordered" evidence="12">
    <location>
        <begin position="209"/>
        <end position="232"/>
    </location>
</feature>
<evidence type="ECO:0000256" key="10">
    <source>
        <dbReference type="ARBA" id="ARBA00023180"/>
    </source>
</evidence>
<dbReference type="OrthoDB" id="9993460at2759"/>
<evidence type="ECO:0000313" key="15">
    <source>
        <dbReference type="EMBL" id="EDW37240.1"/>
    </source>
</evidence>
<accession>B4GKS4</accession>